<keyword evidence="4" id="KW-0677">Repeat</keyword>
<protein>
    <recommendedName>
        <fullName evidence="2 8">DNA damage-binding protein CMR1</fullName>
    </recommendedName>
</protein>
<dbReference type="PROSITE" id="PS00678">
    <property type="entry name" value="WD_REPEATS_1"/>
    <property type="match status" value="1"/>
</dbReference>
<dbReference type="Gene3D" id="2.130.10.10">
    <property type="entry name" value="YVTN repeat-like/Quinoprotein amine dehydrogenase"/>
    <property type="match status" value="1"/>
</dbReference>
<comment type="similarity">
    <text evidence="1 8">Belongs to the WD repeat DDB2/WDR76 family.</text>
</comment>
<dbReference type="InterPro" id="IPR019775">
    <property type="entry name" value="WD40_repeat_CS"/>
</dbReference>
<evidence type="ECO:0000256" key="8">
    <source>
        <dbReference type="RuleBase" id="RU365004"/>
    </source>
</evidence>
<evidence type="ECO:0000256" key="7">
    <source>
        <dbReference type="PROSITE-ProRule" id="PRU00221"/>
    </source>
</evidence>
<feature type="compositionally biased region" description="Acidic residues" evidence="9">
    <location>
        <begin position="228"/>
        <end position="238"/>
    </location>
</feature>
<gene>
    <name evidence="10" type="ORF">H1R20_g5210</name>
</gene>
<accession>A0A9W8JJB5</accession>
<evidence type="ECO:0000256" key="5">
    <source>
        <dbReference type="ARBA" id="ARBA00022763"/>
    </source>
</evidence>
<dbReference type="GO" id="GO:0003677">
    <property type="term" value="F:DNA binding"/>
    <property type="evidence" value="ECO:0007669"/>
    <property type="project" value="UniProtKB-UniRule"/>
</dbReference>
<keyword evidence="6 8" id="KW-0238">DNA-binding</keyword>
<keyword evidence="11" id="KW-1185">Reference proteome</keyword>
<evidence type="ECO:0000256" key="6">
    <source>
        <dbReference type="ARBA" id="ARBA00023125"/>
    </source>
</evidence>
<evidence type="ECO:0000256" key="9">
    <source>
        <dbReference type="SAM" id="MobiDB-lite"/>
    </source>
</evidence>
<dbReference type="Pfam" id="PF00400">
    <property type="entry name" value="WD40"/>
    <property type="match status" value="1"/>
</dbReference>
<comment type="function">
    <text evidence="8">DNA-binding protein that binds to both single- and double-stranded DNA. Binds preferentially to UV-damaged DNA. May be involved in DNA-metabolic processes.</text>
</comment>
<dbReference type="GO" id="GO:2000001">
    <property type="term" value="P:regulation of DNA damage checkpoint"/>
    <property type="evidence" value="ECO:0007669"/>
    <property type="project" value="TreeGrafter"/>
</dbReference>
<proteinExistence type="inferred from homology"/>
<organism evidence="10 11">
    <name type="scientific">Candolleomyces eurysporus</name>
    <dbReference type="NCBI Taxonomy" id="2828524"/>
    <lineage>
        <taxon>Eukaryota</taxon>
        <taxon>Fungi</taxon>
        <taxon>Dikarya</taxon>
        <taxon>Basidiomycota</taxon>
        <taxon>Agaricomycotina</taxon>
        <taxon>Agaricomycetes</taxon>
        <taxon>Agaricomycetidae</taxon>
        <taxon>Agaricales</taxon>
        <taxon>Agaricineae</taxon>
        <taxon>Psathyrellaceae</taxon>
        <taxon>Candolleomyces</taxon>
    </lineage>
</organism>
<sequence>MSSLSQYEIEREANIARNRLLLEQLELKQAVEGIAPPKPKAKSAAAKPIQPAKREKRKRELEEVQPRRSSARLRKTVVDPNETPAKRRKREKEEEEERLREEQEKLEREEAARQAQRPRHNKLDLISLVEHGPEEIASLSKSMEAIPKESTQRIGDFDDFAFEDSKEDERALADLKERMGKLVVHARAKVTKSRVYCAAYHPEVTKDLIFFGDKEGAIGIWDARAPPDENEDDDGEAANEDREGGKYWRIQLHWPANAKSSVSSIKIDPIDSHNIYTTSYDTTVRSLSFTTGESRELFSSDNLVCCLDVAPSGNDIWLSDSLGWATHLDPRESKSKARSYGLSDNKIGTISINPTRPNFICTASNSRFVKVWDVRKLGDIVAELGDDSSATTIDFHAETLTEYMESEKGCGSMRAEYQHNKSATAAFWDPRGRQILSTSYDDRLRLWNLDAASLENSDPFKSFQPFSQVKHNCQTGKWVTLLKAQWSRNPDVYPHFTIGNMNHSLDIYTCKGDLVTRLADSRRITAVQAVTCSHPSIVERVVSGNATGRCVLWAPEDLE</sequence>
<feature type="region of interest" description="Disordered" evidence="9">
    <location>
        <begin position="223"/>
        <end position="242"/>
    </location>
</feature>
<feature type="non-terminal residue" evidence="10">
    <location>
        <position position="559"/>
    </location>
</feature>
<dbReference type="PANTHER" id="PTHR14773">
    <property type="entry name" value="WD REPEAT-CONTAINING PROTEIN 76"/>
    <property type="match status" value="1"/>
</dbReference>
<dbReference type="GO" id="GO:0005634">
    <property type="term" value="C:nucleus"/>
    <property type="evidence" value="ECO:0007669"/>
    <property type="project" value="TreeGrafter"/>
</dbReference>
<dbReference type="InterPro" id="IPR001680">
    <property type="entry name" value="WD40_rpt"/>
</dbReference>
<dbReference type="InterPro" id="IPR015943">
    <property type="entry name" value="WD40/YVTN_repeat-like_dom_sf"/>
</dbReference>
<dbReference type="SMART" id="SM00320">
    <property type="entry name" value="WD40"/>
    <property type="match status" value="4"/>
</dbReference>
<dbReference type="PANTHER" id="PTHR14773:SF0">
    <property type="entry name" value="WD REPEAT-CONTAINING PROTEIN 76"/>
    <property type="match status" value="1"/>
</dbReference>
<dbReference type="InterPro" id="IPR050853">
    <property type="entry name" value="WD_repeat_DNA-damage-binding"/>
</dbReference>
<dbReference type="AlphaFoldDB" id="A0A9W8JJB5"/>
<comment type="caution">
    <text evidence="10">The sequence shown here is derived from an EMBL/GenBank/DDBJ whole genome shotgun (WGS) entry which is preliminary data.</text>
</comment>
<dbReference type="InterPro" id="IPR036322">
    <property type="entry name" value="WD40_repeat_dom_sf"/>
</dbReference>
<dbReference type="PROSITE" id="PS50082">
    <property type="entry name" value="WD_REPEATS_2"/>
    <property type="match status" value="1"/>
</dbReference>
<evidence type="ECO:0000256" key="1">
    <source>
        <dbReference type="ARBA" id="ARBA00005434"/>
    </source>
</evidence>
<evidence type="ECO:0000313" key="10">
    <source>
        <dbReference type="EMBL" id="KAJ2931885.1"/>
    </source>
</evidence>
<dbReference type="Proteomes" id="UP001140091">
    <property type="component" value="Unassembled WGS sequence"/>
</dbReference>
<feature type="repeat" description="WD" evidence="7">
    <location>
        <begin position="416"/>
        <end position="457"/>
    </location>
</feature>
<name>A0A9W8JJB5_9AGAR</name>
<dbReference type="GO" id="GO:0006974">
    <property type="term" value="P:DNA damage response"/>
    <property type="evidence" value="ECO:0007669"/>
    <property type="project" value="UniProtKB-KW"/>
</dbReference>
<dbReference type="SUPFAM" id="SSF50978">
    <property type="entry name" value="WD40 repeat-like"/>
    <property type="match status" value="1"/>
</dbReference>
<evidence type="ECO:0000256" key="3">
    <source>
        <dbReference type="ARBA" id="ARBA00022574"/>
    </source>
</evidence>
<evidence type="ECO:0000313" key="11">
    <source>
        <dbReference type="Proteomes" id="UP001140091"/>
    </source>
</evidence>
<feature type="compositionally biased region" description="Basic and acidic residues" evidence="9">
    <location>
        <begin position="97"/>
        <end position="112"/>
    </location>
</feature>
<feature type="compositionally biased region" description="Low complexity" evidence="9">
    <location>
        <begin position="42"/>
        <end position="51"/>
    </location>
</feature>
<evidence type="ECO:0000256" key="2">
    <source>
        <dbReference type="ARBA" id="ARBA00021132"/>
    </source>
</evidence>
<evidence type="ECO:0000256" key="4">
    <source>
        <dbReference type="ARBA" id="ARBA00022737"/>
    </source>
</evidence>
<feature type="region of interest" description="Disordered" evidence="9">
    <location>
        <begin position="33"/>
        <end position="119"/>
    </location>
</feature>
<dbReference type="PROSITE" id="PS50294">
    <property type="entry name" value="WD_REPEATS_REGION"/>
    <property type="match status" value="1"/>
</dbReference>
<dbReference type="OrthoDB" id="9890280at2759"/>
<dbReference type="EMBL" id="JANBPK010000793">
    <property type="protein sequence ID" value="KAJ2931885.1"/>
    <property type="molecule type" value="Genomic_DNA"/>
</dbReference>
<keyword evidence="3 7" id="KW-0853">WD repeat</keyword>
<reference evidence="10" key="1">
    <citation type="submission" date="2022-06" db="EMBL/GenBank/DDBJ databases">
        <title>Genome Sequence of Candolleomyces eurysporus.</title>
        <authorList>
            <person name="Buettner E."/>
        </authorList>
    </citation>
    <scope>NUCLEOTIDE SEQUENCE</scope>
    <source>
        <strain evidence="10">VTCC 930004</strain>
    </source>
</reference>
<keyword evidence="5 8" id="KW-0227">DNA damage</keyword>